<evidence type="ECO:0000313" key="3">
    <source>
        <dbReference type="EMBL" id="KAF2876609.1"/>
    </source>
</evidence>
<dbReference type="AlphaFoldDB" id="A0A7C8ID66"/>
<keyword evidence="2" id="KW-0732">Signal</keyword>
<gene>
    <name evidence="3" type="ORF">BDV95DRAFT_232710</name>
</gene>
<dbReference type="EMBL" id="JAADJZ010000003">
    <property type="protein sequence ID" value="KAF2876609.1"/>
    <property type="molecule type" value="Genomic_DNA"/>
</dbReference>
<evidence type="ECO:0000313" key="4">
    <source>
        <dbReference type="Proteomes" id="UP000481861"/>
    </source>
</evidence>
<evidence type="ECO:0000256" key="1">
    <source>
        <dbReference type="SAM" id="MobiDB-lite"/>
    </source>
</evidence>
<feature type="region of interest" description="Disordered" evidence="1">
    <location>
        <begin position="83"/>
        <end position="108"/>
    </location>
</feature>
<name>A0A7C8ID66_9PLEO</name>
<feature type="chain" id="PRO_5028826390" evidence="2">
    <location>
        <begin position="25"/>
        <end position="108"/>
    </location>
</feature>
<feature type="signal peptide" evidence="2">
    <location>
        <begin position="1"/>
        <end position="24"/>
    </location>
</feature>
<protein>
    <submittedName>
        <fullName evidence="3">Uncharacterized protein</fullName>
    </submittedName>
</protein>
<organism evidence="3 4">
    <name type="scientific">Massariosphaeria phaeospora</name>
    <dbReference type="NCBI Taxonomy" id="100035"/>
    <lineage>
        <taxon>Eukaryota</taxon>
        <taxon>Fungi</taxon>
        <taxon>Dikarya</taxon>
        <taxon>Ascomycota</taxon>
        <taxon>Pezizomycotina</taxon>
        <taxon>Dothideomycetes</taxon>
        <taxon>Pleosporomycetidae</taxon>
        <taxon>Pleosporales</taxon>
        <taxon>Pleosporales incertae sedis</taxon>
        <taxon>Massariosphaeria</taxon>
    </lineage>
</organism>
<dbReference type="Proteomes" id="UP000481861">
    <property type="component" value="Unassembled WGS sequence"/>
</dbReference>
<reference evidence="3 4" key="1">
    <citation type="submission" date="2020-01" db="EMBL/GenBank/DDBJ databases">
        <authorList>
            <consortium name="DOE Joint Genome Institute"/>
            <person name="Haridas S."/>
            <person name="Albert R."/>
            <person name="Binder M."/>
            <person name="Bloem J."/>
            <person name="Labutti K."/>
            <person name="Salamov A."/>
            <person name="Andreopoulos B."/>
            <person name="Baker S.E."/>
            <person name="Barry K."/>
            <person name="Bills G."/>
            <person name="Bluhm B.H."/>
            <person name="Cannon C."/>
            <person name="Castanera R."/>
            <person name="Culley D.E."/>
            <person name="Daum C."/>
            <person name="Ezra D."/>
            <person name="Gonzalez J.B."/>
            <person name="Henrissat B."/>
            <person name="Kuo A."/>
            <person name="Liang C."/>
            <person name="Lipzen A."/>
            <person name="Lutzoni F."/>
            <person name="Magnuson J."/>
            <person name="Mondo S."/>
            <person name="Nolan M."/>
            <person name="Ohm R."/>
            <person name="Pangilinan J."/>
            <person name="Park H.-J.H."/>
            <person name="Ramirez L."/>
            <person name="Alfaro M."/>
            <person name="Sun H."/>
            <person name="Tritt A."/>
            <person name="Yoshinaga Y."/>
            <person name="Zwiers L.-H.L."/>
            <person name="Turgeon B.G."/>
            <person name="Goodwin S.B."/>
            <person name="Spatafora J.W."/>
            <person name="Crous P.W."/>
            <person name="Grigoriev I.V."/>
        </authorList>
    </citation>
    <scope>NUCLEOTIDE SEQUENCE [LARGE SCALE GENOMIC DNA]</scope>
    <source>
        <strain evidence="3 4">CBS 611.86</strain>
    </source>
</reference>
<keyword evidence="4" id="KW-1185">Reference proteome</keyword>
<evidence type="ECO:0000256" key="2">
    <source>
        <dbReference type="SAM" id="SignalP"/>
    </source>
</evidence>
<proteinExistence type="predicted"/>
<sequence length="108" mass="12557">MLLNSGADWLRVLCWLLETAIAMGSQLYYKSTLNMRPLRAYSTLSHLHLWKDTALHPCQYIQNALQESHMSLEITWNVRHKSQSRRHHAQPSRPDVVQSDIHCPSSSY</sequence>
<accession>A0A7C8ID66</accession>
<comment type="caution">
    <text evidence="3">The sequence shown here is derived from an EMBL/GenBank/DDBJ whole genome shotgun (WGS) entry which is preliminary data.</text>
</comment>